<dbReference type="InterPro" id="IPR012931">
    <property type="entry name" value="TraG_N_Proteobacteria"/>
</dbReference>
<dbReference type="AlphaFoldDB" id="A0A0H3ES98"/>
<organism evidence="3 4">
    <name type="scientific">Escherichia coli O83:H1 (strain NRG 857C / AIEC)</name>
    <dbReference type="NCBI Taxonomy" id="685038"/>
    <lineage>
        <taxon>Bacteria</taxon>
        <taxon>Pseudomonadati</taxon>
        <taxon>Pseudomonadota</taxon>
        <taxon>Gammaproteobacteria</taxon>
        <taxon>Enterobacterales</taxon>
        <taxon>Enterobacteriaceae</taxon>
        <taxon>Escherichia</taxon>
    </lineage>
</organism>
<dbReference type="EMBL" id="CP001855">
    <property type="protein sequence ID" value="ADR29597.1"/>
    <property type="molecule type" value="Genomic_DNA"/>
</dbReference>
<sequence>MTADSYLEMVLVLMGWLINNALWTIITTTGIFAIPLAFKIAGVWLKVREEGDDEGNKGALALPRIEHVIYVAFVVIMFCAMPIQDVDISTMKFDRTRSSQCGVNVPKPDESGYGPLIAELNGQTAKIPAWWYLVHSLSKGVTHAAIASIPCGNDFRMLRFEVQHTKLIDPIIRQEVQEFASQCYAKSYYKLKNVNSGLSAETVDSVGWIGSDFFLNTGGYYDYYTSTMPRAAWPYSDSRDSGYPNVGRGGYPTCKDWWSASGKGLQSRLLKNFDTRTINMMKAKSPNNWEESLLRWLVSPQNTQLSGGGDTYMMGNQQGQGTGIDTGIKQFLSGLGALSAQTTQLPAFDALRQALPMVHSIILMALVISIPLVMLFGAYDPKVVVTITFAMFALIFVPFWWELGGWLDDKLIQLLYASYKGYTNSFNNWIASTGSDGWIMNLVLGAMYVVLPMFWFGAVSWSGVQIGGALSSAVDNASKGSQQAGAKGPGVAGEVVKTVATKGASKGKG</sequence>
<keyword evidence="1" id="KW-0472">Membrane</keyword>
<feature type="transmembrane region" description="Helical" evidence="1">
    <location>
        <begin position="383"/>
        <end position="401"/>
    </location>
</feature>
<dbReference type="RefSeq" id="WP_000123102.1">
    <property type="nucleotide sequence ID" value="NC_017634.1"/>
</dbReference>
<evidence type="ECO:0000313" key="4">
    <source>
        <dbReference type="Proteomes" id="UP000008614"/>
    </source>
</evidence>
<keyword evidence="1" id="KW-1133">Transmembrane helix</keyword>
<keyword evidence="4" id="KW-1185">Reference proteome</keyword>
<name>A0A0H3ES98_ECO8N</name>
<dbReference type="HOGENOM" id="CLU_042138_2_0_6"/>
<dbReference type="PATRIC" id="fig|685038.3.peg.4277"/>
<evidence type="ECO:0000256" key="1">
    <source>
        <dbReference type="SAM" id="Phobius"/>
    </source>
</evidence>
<keyword evidence="1" id="KW-0812">Transmembrane</keyword>
<feature type="transmembrane region" description="Helical" evidence="1">
    <location>
        <begin position="20"/>
        <end position="45"/>
    </location>
</feature>
<dbReference type="Pfam" id="PF07916">
    <property type="entry name" value="TraG_N"/>
    <property type="match status" value="1"/>
</dbReference>
<proteinExistence type="predicted"/>
<evidence type="ECO:0000313" key="3">
    <source>
        <dbReference type="EMBL" id="ADR29597.1"/>
    </source>
</evidence>
<feature type="domain" description="TraG N-terminal Proteobacteria" evidence="2">
    <location>
        <begin position="12"/>
        <end position="479"/>
    </location>
</feature>
<dbReference type="KEGG" id="eln:NRG857_20945"/>
<dbReference type="Proteomes" id="UP000008614">
    <property type="component" value="Chromosome"/>
</dbReference>
<accession>A0A0H3ES98</accession>
<feature type="transmembrane region" description="Helical" evidence="1">
    <location>
        <begin position="438"/>
        <end position="456"/>
    </location>
</feature>
<protein>
    <recommendedName>
        <fullName evidence="2">TraG N-terminal Proteobacteria domain-containing protein</fullName>
    </recommendedName>
</protein>
<evidence type="ECO:0000259" key="2">
    <source>
        <dbReference type="Pfam" id="PF07916"/>
    </source>
</evidence>
<feature type="transmembrane region" description="Helical" evidence="1">
    <location>
        <begin position="65"/>
        <end position="83"/>
    </location>
</feature>
<feature type="transmembrane region" description="Helical" evidence="1">
    <location>
        <begin position="354"/>
        <end position="376"/>
    </location>
</feature>
<gene>
    <name evidence="3" type="ordered locus">NRG857_20945</name>
</gene>
<reference evidence="3 4" key="1">
    <citation type="journal article" date="2010" name="BMC Genomics">
        <title>Genome sequence of adherent-invasive Escherichia coli and comparative genomic analysis with other E. coli pathotypes.</title>
        <authorList>
            <person name="Nash J.H."/>
            <person name="Villegas A."/>
            <person name="Kropinski A.M."/>
            <person name="Aguilar-Valenzuela R."/>
            <person name="Konczy P."/>
            <person name="Mascarenhas M."/>
            <person name="Ziebell K."/>
            <person name="Torres A.G."/>
            <person name="Karmali M.A."/>
            <person name="Coombes B.K."/>
        </authorList>
    </citation>
    <scope>NUCLEOTIDE SEQUENCE [LARGE SCALE GENOMIC DNA]</scope>
    <source>
        <strain evidence="4">NRG 857C / AIEC</strain>
    </source>
</reference>